<evidence type="ECO:0000256" key="3">
    <source>
        <dbReference type="ARBA" id="ARBA00022448"/>
    </source>
</evidence>
<evidence type="ECO:0000256" key="4">
    <source>
        <dbReference type="ARBA" id="ARBA00022475"/>
    </source>
</evidence>
<keyword evidence="11" id="KW-0175">Coiled coil</keyword>
<evidence type="ECO:0000256" key="2">
    <source>
        <dbReference type="ARBA" id="ARBA00005712"/>
    </source>
</evidence>
<evidence type="ECO:0000259" key="12">
    <source>
        <dbReference type="Pfam" id="PF00401"/>
    </source>
</evidence>
<keyword evidence="4 9" id="KW-1003">Cell membrane</keyword>
<dbReference type="Gene3D" id="2.60.15.10">
    <property type="entry name" value="F0F1 ATP synthase delta/epsilon subunit, N-terminal"/>
    <property type="match status" value="1"/>
</dbReference>
<comment type="function">
    <text evidence="9">Produces ATP from ADP in the presence of a proton gradient across the membrane.</text>
</comment>
<dbReference type="Proteomes" id="UP000713596">
    <property type="component" value="Unassembled WGS sequence"/>
</dbReference>
<comment type="similarity">
    <text evidence="2 9 10">Belongs to the ATPase epsilon chain family.</text>
</comment>
<evidence type="ECO:0000256" key="11">
    <source>
        <dbReference type="SAM" id="Coils"/>
    </source>
</evidence>
<dbReference type="InterPro" id="IPR020546">
    <property type="entry name" value="ATP_synth_F1_dsu/esu_N"/>
</dbReference>
<keyword evidence="6 9" id="KW-0472">Membrane</keyword>
<evidence type="ECO:0000259" key="13">
    <source>
        <dbReference type="Pfam" id="PF02823"/>
    </source>
</evidence>
<dbReference type="InterPro" id="IPR001469">
    <property type="entry name" value="ATP_synth_F1_dsu/esu"/>
</dbReference>
<dbReference type="PANTHER" id="PTHR13822">
    <property type="entry name" value="ATP SYNTHASE DELTA/EPSILON CHAIN"/>
    <property type="match status" value="1"/>
</dbReference>
<dbReference type="CDD" id="cd12152">
    <property type="entry name" value="F1-ATPase_delta"/>
    <property type="match status" value="1"/>
</dbReference>
<keyword evidence="8 9" id="KW-0066">ATP synthesis</keyword>
<name>A0A948T3M0_9FIRM</name>
<organism evidence="14 15">
    <name type="scientific">Candidatus Allofournierella pullistercoris</name>
    <dbReference type="NCBI Taxonomy" id="2838597"/>
    <lineage>
        <taxon>Bacteria</taxon>
        <taxon>Bacillati</taxon>
        <taxon>Bacillota</taxon>
        <taxon>Clostridia</taxon>
        <taxon>Eubacteriales</taxon>
        <taxon>Oscillospiraceae</taxon>
        <taxon>Allofournierella</taxon>
    </lineage>
</organism>
<comment type="subunit">
    <text evidence="9 10">F-type ATPases have 2 components, CF(1) - the catalytic core - and CF(0) - the membrane proton channel. CF(1) has five subunits: alpha(3), beta(3), gamma(1), delta(1), epsilon(1). CF(0) has three main subunits: a, b and c.</text>
</comment>
<feature type="domain" description="ATP synthase F1 complex delta/epsilon subunit N-terminal" evidence="13">
    <location>
        <begin position="4"/>
        <end position="82"/>
    </location>
</feature>
<keyword evidence="7 9" id="KW-0139">CF(1)</keyword>
<dbReference type="InterPro" id="IPR036771">
    <property type="entry name" value="ATPsynth_dsu/esu_N"/>
</dbReference>
<comment type="subcellular location">
    <subcellularLocation>
        <location evidence="9">Cell membrane</location>
        <topology evidence="9">Peripheral membrane protein</topology>
    </subcellularLocation>
    <subcellularLocation>
        <location evidence="1">Endomembrane system</location>
        <topology evidence="1">Peripheral membrane protein</topology>
    </subcellularLocation>
</comment>
<evidence type="ECO:0000256" key="10">
    <source>
        <dbReference type="RuleBase" id="RU003656"/>
    </source>
</evidence>
<feature type="domain" description="ATP synthase epsilon subunit C-terminal" evidence="12">
    <location>
        <begin position="87"/>
        <end position="131"/>
    </location>
</feature>
<evidence type="ECO:0000256" key="6">
    <source>
        <dbReference type="ARBA" id="ARBA00023136"/>
    </source>
</evidence>
<evidence type="ECO:0000256" key="1">
    <source>
        <dbReference type="ARBA" id="ARBA00004184"/>
    </source>
</evidence>
<protein>
    <recommendedName>
        <fullName evidence="9">ATP synthase epsilon chain</fullName>
    </recommendedName>
    <alternativeName>
        <fullName evidence="9">ATP synthase F1 sector epsilon subunit</fullName>
    </alternativeName>
    <alternativeName>
        <fullName evidence="9">F-ATPase epsilon subunit</fullName>
    </alternativeName>
</protein>
<evidence type="ECO:0000256" key="7">
    <source>
        <dbReference type="ARBA" id="ARBA00023196"/>
    </source>
</evidence>
<evidence type="ECO:0000313" key="14">
    <source>
        <dbReference type="EMBL" id="MBU3806762.1"/>
    </source>
</evidence>
<reference evidence="14" key="2">
    <citation type="submission" date="2021-04" db="EMBL/GenBank/DDBJ databases">
        <authorList>
            <person name="Gilroy R."/>
        </authorList>
    </citation>
    <scope>NUCLEOTIDE SEQUENCE</scope>
    <source>
        <strain evidence="14">B5_2728</strain>
    </source>
</reference>
<evidence type="ECO:0000313" key="15">
    <source>
        <dbReference type="Proteomes" id="UP000713596"/>
    </source>
</evidence>
<sequence length="136" mass="15137">MSTFHLQIVTPERSVFDGQAQRVLCRTIAGDVCILPRHCDYITALGMGEARVTFEDSTVRPAACIGGLLTVRDGQVRLVATTFEWVDELDEQRVEASRQQAQQILDDAKSDAAEVELASARLKRALVRSSVLKRHR</sequence>
<dbReference type="GO" id="GO:0005524">
    <property type="term" value="F:ATP binding"/>
    <property type="evidence" value="ECO:0007669"/>
    <property type="project" value="UniProtKB-UniRule"/>
</dbReference>
<dbReference type="GO" id="GO:0012505">
    <property type="term" value="C:endomembrane system"/>
    <property type="evidence" value="ECO:0007669"/>
    <property type="project" value="UniProtKB-SubCell"/>
</dbReference>
<reference evidence="14" key="1">
    <citation type="journal article" date="2021" name="PeerJ">
        <title>Extensive microbial diversity within the chicken gut microbiome revealed by metagenomics and culture.</title>
        <authorList>
            <person name="Gilroy R."/>
            <person name="Ravi A."/>
            <person name="Getino M."/>
            <person name="Pursley I."/>
            <person name="Horton D.L."/>
            <person name="Alikhan N.F."/>
            <person name="Baker D."/>
            <person name="Gharbi K."/>
            <person name="Hall N."/>
            <person name="Watson M."/>
            <person name="Adriaenssens E.M."/>
            <person name="Foster-Nyarko E."/>
            <person name="Jarju S."/>
            <person name="Secka A."/>
            <person name="Antonio M."/>
            <person name="Oren A."/>
            <person name="Chaudhuri R.R."/>
            <person name="La Ragione R."/>
            <person name="Hildebrand F."/>
            <person name="Pallen M.J."/>
        </authorList>
    </citation>
    <scope>NUCLEOTIDE SEQUENCE</scope>
    <source>
        <strain evidence="14">B5_2728</strain>
    </source>
</reference>
<dbReference type="InterPro" id="IPR020547">
    <property type="entry name" value="ATP_synth_F1_esu_C"/>
</dbReference>
<keyword evidence="9" id="KW-0375">Hydrogen ion transport</keyword>
<dbReference type="Pfam" id="PF00401">
    <property type="entry name" value="ATP-synt_DE"/>
    <property type="match status" value="1"/>
</dbReference>
<evidence type="ECO:0000256" key="9">
    <source>
        <dbReference type="HAMAP-Rule" id="MF_00530"/>
    </source>
</evidence>
<dbReference type="GO" id="GO:0046933">
    <property type="term" value="F:proton-transporting ATP synthase activity, rotational mechanism"/>
    <property type="evidence" value="ECO:0007669"/>
    <property type="project" value="UniProtKB-UniRule"/>
</dbReference>
<dbReference type="EMBL" id="JAHLFP010000069">
    <property type="protein sequence ID" value="MBU3806762.1"/>
    <property type="molecule type" value="Genomic_DNA"/>
</dbReference>
<evidence type="ECO:0000256" key="8">
    <source>
        <dbReference type="ARBA" id="ARBA00023310"/>
    </source>
</evidence>
<proteinExistence type="inferred from homology"/>
<dbReference type="PANTHER" id="PTHR13822:SF10">
    <property type="entry name" value="ATP SYNTHASE EPSILON CHAIN, CHLOROPLASTIC"/>
    <property type="match status" value="1"/>
</dbReference>
<accession>A0A948T3M0</accession>
<feature type="coiled-coil region" evidence="11">
    <location>
        <begin position="91"/>
        <end position="125"/>
    </location>
</feature>
<dbReference type="NCBIfam" id="TIGR01216">
    <property type="entry name" value="ATP_synt_epsi"/>
    <property type="match status" value="1"/>
</dbReference>
<dbReference type="GO" id="GO:0045259">
    <property type="term" value="C:proton-transporting ATP synthase complex"/>
    <property type="evidence" value="ECO:0007669"/>
    <property type="project" value="UniProtKB-KW"/>
</dbReference>
<evidence type="ECO:0000256" key="5">
    <source>
        <dbReference type="ARBA" id="ARBA00023065"/>
    </source>
</evidence>
<keyword evidence="3 9" id="KW-0813">Transport</keyword>
<gene>
    <name evidence="9 14" type="primary">atpC</name>
    <name evidence="14" type="ORF">H9882_07745</name>
</gene>
<dbReference type="Pfam" id="PF02823">
    <property type="entry name" value="ATP-synt_DE_N"/>
    <property type="match status" value="1"/>
</dbReference>
<dbReference type="HAMAP" id="MF_00530">
    <property type="entry name" value="ATP_synth_epsil_bac"/>
    <property type="match status" value="1"/>
</dbReference>
<keyword evidence="5 9" id="KW-0406">Ion transport</keyword>
<dbReference type="GO" id="GO:0005886">
    <property type="term" value="C:plasma membrane"/>
    <property type="evidence" value="ECO:0007669"/>
    <property type="project" value="UniProtKB-SubCell"/>
</dbReference>
<dbReference type="AlphaFoldDB" id="A0A948T3M0"/>
<comment type="caution">
    <text evidence="14">The sequence shown here is derived from an EMBL/GenBank/DDBJ whole genome shotgun (WGS) entry which is preliminary data.</text>
</comment>
<dbReference type="SUPFAM" id="SSF51344">
    <property type="entry name" value="Epsilon subunit of F1F0-ATP synthase N-terminal domain"/>
    <property type="match status" value="1"/>
</dbReference>